<sequence>MRGEAYVTVFFSFVLNIQSFWEKDYVSCVFYLLVEVKVIARAVRQPGVKSTTSATAGEDSFVICEGHNSVQGSTHAQTVYRDSITSLAGETHIDEERENNGDDNTDFSSMCPTGRISFKLYDWNPAEFPRRLRHQIFQWLASMPLELEGYIRPGCTILTIFIAMPKFMWVKLNEDPVVCIYDLFALPKNMLLRRDRFYINLNSMIFSVVKGLGRMTWTHARSNVALSHGQAMTPPPMRIYTCQFFGLGQETVYLTGFLC</sequence>
<proteinExistence type="predicted"/>
<gene>
    <name evidence="1" type="ORF">Tci_012944</name>
</gene>
<dbReference type="AlphaFoldDB" id="A0A6L2JVF1"/>
<protein>
    <submittedName>
        <fullName evidence="1">SBP-like protein</fullName>
    </submittedName>
</protein>
<name>A0A6L2JVF1_TANCI</name>
<dbReference type="EMBL" id="BKCJ010001375">
    <property type="protein sequence ID" value="GEU40966.1"/>
    <property type="molecule type" value="Genomic_DNA"/>
</dbReference>
<reference evidence="1" key="1">
    <citation type="journal article" date="2019" name="Sci. Rep.">
        <title>Draft genome of Tanacetum cinerariifolium, the natural source of mosquito coil.</title>
        <authorList>
            <person name="Yamashiro T."/>
            <person name="Shiraishi A."/>
            <person name="Satake H."/>
            <person name="Nakayama K."/>
        </authorList>
    </citation>
    <scope>NUCLEOTIDE SEQUENCE</scope>
</reference>
<organism evidence="1">
    <name type="scientific">Tanacetum cinerariifolium</name>
    <name type="common">Dalmatian daisy</name>
    <name type="synonym">Chrysanthemum cinerariifolium</name>
    <dbReference type="NCBI Taxonomy" id="118510"/>
    <lineage>
        <taxon>Eukaryota</taxon>
        <taxon>Viridiplantae</taxon>
        <taxon>Streptophyta</taxon>
        <taxon>Embryophyta</taxon>
        <taxon>Tracheophyta</taxon>
        <taxon>Spermatophyta</taxon>
        <taxon>Magnoliopsida</taxon>
        <taxon>eudicotyledons</taxon>
        <taxon>Gunneridae</taxon>
        <taxon>Pentapetalae</taxon>
        <taxon>asterids</taxon>
        <taxon>campanulids</taxon>
        <taxon>Asterales</taxon>
        <taxon>Asteraceae</taxon>
        <taxon>Asteroideae</taxon>
        <taxon>Anthemideae</taxon>
        <taxon>Anthemidinae</taxon>
        <taxon>Tanacetum</taxon>
    </lineage>
</organism>
<accession>A0A6L2JVF1</accession>
<comment type="caution">
    <text evidence="1">The sequence shown here is derived from an EMBL/GenBank/DDBJ whole genome shotgun (WGS) entry which is preliminary data.</text>
</comment>
<evidence type="ECO:0000313" key="1">
    <source>
        <dbReference type="EMBL" id="GEU40966.1"/>
    </source>
</evidence>